<sequence>MKQFIEWLKWSVYRIQVAKEMHIRFSGTWSFYECWSYAICFQCSYESMVQAGDKPIAVDDVEEEISCWND</sequence>
<proteinExistence type="predicted"/>
<reference evidence="1 2" key="1">
    <citation type="submission" date="2024-06" db="EMBL/GenBank/DDBJ databases">
        <authorList>
            <person name="Steensen K."/>
            <person name="Seneca J."/>
            <person name="Bartlau N."/>
            <person name="Yu A.X."/>
            <person name="Polz M.F."/>
        </authorList>
    </citation>
    <scope>NUCLEOTIDE SEQUENCE [LARGE SCALE GENOMIC DNA]</scope>
    <source>
        <strain evidence="1 2">1F9</strain>
    </source>
</reference>
<evidence type="ECO:0000313" key="2">
    <source>
        <dbReference type="Proteomes" id="UP001569175"/>
    </source>
</evidence>
<dbReference type="Proteomes" id="UP001569175">
    <property type="component" value="Unassembled WGS sequence"/>
</dbReference>
<keyword evidence="2" id="KW-1185">Reference proteome</keyword>
<organism evidence="1 2">
    <name type="scientific">Vibrio atlanticus</name>
    <dbReference type="NCBI Taxonomy" id="693153"/>
    <lineage>
        <taxon>Bacteria</taxon>
        <taxon>Pseudomonadati</taxon>
        <taxon>Pseudomonadota</taxon>
        <taxon>Gammaproteobacteria</taxon>
        <taxon>Vibrionales</taxon>
        <taxon>Vibrionaceae</taxon>
        <taxon>Vibrio</taxon>
    </lineage>
</organism>
<name>A0ABV4KRZ0_9VIBR</name>
<comment type="caution">
    <text evidence="1">The sequence shown here is derived from an EMBL/GenBank/DDBJ whole genome shotgun (WGS) entry which is preliminary data.</text>
</comment>
<dbReference type="EMBL" id="JBGOOL010000039">
    <property type="protein sequence ID" value="MEZ8054351.1"/>
    <property type="molecule type" value="Genomic_DNA"/>
</dbReference>
<protein>
    <submittedName>
        <fullName evidence="1">Uncharacterized protein</fullName>
    </submittedName>
</protein>
<gene>
    <name evidence="1" type="ORF">ACED57_14495</name>
</gene>
<dbReference type="RefSeq" id="WP_017096628.1">
    <property type="nucleotide sequence ID" value="NZ_JBGOOL010000039.1"/>
</dbReference>
<evidence type="ECO:0000313" key="1">
    <source>
        <dbReference type="EMBL" id="MEZ8054351.1"/>
    </source>
</evidence>
<accession>A0ABV4KRZ0</accession>